<comment type="function">
    <text evidence="7">Catalyzes the formation of 6,7-dimethyl-8-ribityllumazine by condensation of 5-amino-6-(D-ribitylamino)uracil with 3,4-dihydroxy-2-butanone 4-phosphate. This is the penultimate step in the biosynthesis of riboflavin.</text>
</comment>
<protein>
    <recommendedName>
        <fullName evidence="3 7">6,7-dimethyl-8-ribityllumazine synthase</fullName>
        <shortName evidence="7">DMRL synthase</shortName>
        <shortName evidence="7">LS</shortName>
        <shortName evidence="7">Lumazine synthase</shortName>
        <ecNumber evidence="3 7">2.5.1.78</ecNumber>
    </recommendedName>
</protein>
<dbReference type="GO" id="GO:0005829">
    <property type="term" value="C:cytosol"/>
    <property type="evidence" value="ECO:0007669"/>
    <property type="project" value="TreeGrafter"/>
</dbReference>
<proteinExistence type="inferred from homology"/>
<feature type="binding site" evidence="7">
    <location>
        <position position="128"/>
    </location>
    <ligand>
        <name>5-amino-6-(D-ribitylamino)uracil</name>
        <dbReference type="ChEBI" id="CHEBI:15934"/>
    </ligand>
</feature>
<dbReference type="GO" id="GO:0009231">
    <property type="term" value="P:riboflavin biosynthetic process"/>
    <property type="evidence" value="ECO:0007669"/>
    <property type="project" value="UniProtKB-UniRule"/>
</dbReference>
<comment type="caution">
    <text evidence="7">Lacks conserved residue(s) required for the propagation of feature annotation.</text>
</comment>
<dbReference type="InterPro" id="IPR036467">
    <property type="entry name" value="LS/RS_sf"/>
</dbReference>
<dbReference type="Pfam" id="PF00885">
    <property type="entry name" value="DMRL_synthase"/>
    <property type="match status" value="1"/>
</dbReference>
<name>A0A5E4UCI6_9BURK</name>
<gene>
    <name evidence="7" type="primary">ribH</name>
    <name evidence="8" type="ORF">PFI31113_01918</name>
</gene>
<dbReference type="SUPFAM" id="SSF52121">
    <property type="entry name" value="Lumazine synthase"/>
    <property type="match status" value="1"/>
</dbReference>
<dbReference type="UniPathway" id="UPA00275">
    <property type="reaction ID" value="UER00404"/>
</dbReference>
<evidence type="ECO:0000256" key="3">
    <source>
        <dbReference type="ARBA" id="ARBA00012664"/>
    </source>
</evidence>
<evidence type="ECO:0000313" key="9">
    <source>
        <dbReference type="Proteomes" id="UP000382577"/>
    </source>
</evidence>
<dbReference type="EC" id="2.5.1.78" evidence="3 7"/>
<dbReference type="AlphaFoldDB" id="A0A5E4UCI6"/>
<dbReference type="GO" id="GO:0009349">
    <property type="term" value="C:riboflavin synthase complex"/>
    <property type="evidence" value="ECO:0007669"/>
    <property type="project" value="InterPro"/>
</dbReference>
<comment type="catalytic activity">
    <reaction evidence="6 7">
        <text>(2S)-2-hydroxy-3-oxobutyl phosphate + 5-amino-6-(D-ribitylamino)uracil = 6,7-dimethyl-8-(1-D-ribityl)lumazine + phosphate + 2 H2O + H(+)</text>
        <dbReference type="Rhea" id="RHEA:26152"/>
        <dbReference type="ChEBI" id="CHEBI:15377"/>
        <dbReference type="ChEBI" id="CHEBI:15378"/>
        <dbReference type="ChEBI" id="CHEBI:15934"/>
        <dbReference type="ChEBI" id="CHEBI:43474"/>
        <dbReference type="ChEBI" id="CHEBI:58201"/>
        <dbReference type="ChEBI" id="CHEBI:58830"/>
        <dbReference type="EC" id="2.5.1.78"/>
    </reaction>
</comment>
<evidence type="ECO:0000313" key="8">
    <source>
        <dbReference type="EMBL" id="VVD97777.1"/>
    </source>
</evidence>
<dbReference type="GO" id="GO:0000906">
    <property type="term" value="F:6,7-dimethyl-8-ribityllumazine synthase activity"/>
    <property type="evidence" value="ECO:0007669"/>
    <property type="project" value="UniProtKB-UniRule"/>
</dbReference>
<keyword evidence="5 7" id="KW-0808">Transferase</keyword>
<dbReference type="InterPro" id="IPR034964">
    <property type="entry name" value="LS"/>
</dbReference>
<dbReference type="InterPro" id="IPR002180">
    <property type="entry name" value="LS/RS"/>
</dbReference>
<dbReference type="PANTHER" id="PTHR21058:SF0">
    <property type="entry name" value="6,7-DIMETHYL-8-RIBITYLLUMAZINE SYNTHASE"/>
    <property type="match status" value="1"/>
</dbReference>
<feature type="binding site" evidence="7">
    <location>
        <position position="37"/>
    </location>
    <ligand>
        <name>5-amino-6-(D-ribitylamino)uracil</name>
        <dbReference type="ChEBI" id="CHEBI:15934"/>
    </ligand>
</feature>
<dbReference type="NCBIfam" id="NF009084">
    <property type="entry name" value="PRK12419.1"/>
    <property type="match status" value="1"/>
</dbReference>
<dbReference type="HAMAP" id="MF_00178">
    <property type="entry name" value="Lumazine_synth"/>
    <property type="match status" value="1"/>
</dbReference>
<comment type="similarity">
    <text evidence="2 7">Belongs to the DMRL synthase family.</text>
</comment>
<feature type="binding site" evidence="7">
    <location>
        <begin position="71"/>
        <end position="73"/>
    </location>
    <ligand>
        <name>5-amino-6-(D-ribitylamino)uracil</name>
        <dbReference type="ChEBI" id="CHEBI:15934"/>
    </ligand>
</feature>
<dbReference type="PANTHER" id="PTHR21058">
    <property type="entry name" value="6,7-DIMETHYL-8-RIBITYLLUMAZINE SYNTHASE DMRL SYNTHASE LUMAZINE SYNTHASE"/>
    <property type="match status" value="1"/>
</dbReference>
<organism evidence="8 9">
    <name type="scientific">Pandoraea fibrosis</name>
    <dbReference type="NCBI Taxonomy" id="1891094"/>
    <lineage>
        <taxon>Bacteria</taxon>
        <taxon>Pseudomonadati</taxon>
        <taxon>Pseudomonadota</taxon>
        <taxon>Betaproteobacteria</taxon>
        <taxon>Burkholderiales</taxon>
        <taxon>Burkholderiaceae</taxon>
        <taxon>Pandoraea</taxon>
    </lineage>
</organism>
<evidence type="ECO:0000256" key="1">
    <source>
        <dbReference type="ARBA" id="ARBA00004917"/>
    </source>
</evidence>
<evidence type="ECO:0000256" key="7">
    <source>
        <dbReference type="HAMAP-Rule" id="MF_00178"/>
    </source>
</evidence>
<reference evidence="8 9" key="1">
    <citation type="submission" date="2019-08" db="EMBL/GenBank/DDBJ databases">
        <authorList>
            <person name="Peeters C."/>
        </authorList>
    </citation>
    <scope>NUCLEOTIDE SEQUENCE [LARGE SCALE GENOMIC DNA]</scope>
    <source>
        <strain evidence="8 9">LMG 31113</strain>
    </source>
</reference>
<feature type="binding site" evidence="7">
    <location>
        <position position="142"/>
    </location>
    <ligand>
        <name>(2S)-2-hydroxy-3-oxobutyl phosphate</name>
        <dbReference type="ChEBI" id="CHEBI:58830"/>
    </ligand>
</feature>
<accession>A0A5E4UCI6</accession>
<feature type="active site" description="Proton donor" evidence="7">
    <location>
        <position position="103"/>
    </location>
</feature>
<evidence type="ECO:0000256" key="2">
    <source>
        <dbReference type="ARBA" id="ARBA00007424"/>
    </source>
</evidence>
<dbReference type="Proteomes" id="UP000382577">
    <property type="component" value="Unassembled WGS sequence"/>
</dbReference>
<feature type="binding site" evidence="7">
    <location>
        <begin position="95"/>
        <end position="97"/>
    </location>
    <ligand>
        <name>5-amino-6-(D-ribitylamino)uracil</name>
        <dbReference type="ChEBI" id="CHEBI:15934"/>
    </ligand>
</feature>
<sequence length="181" mass="19756">MKRASVVCPTGAGRSRERLDMMNSFDISRIAFVQAGWNADLLNGARDAFFSRMTELGVPAGRIVSFDVPGAFEIPLFARRLAVTGEYDAIVGAALVVNGGIYRHEFVAQAVVDGLMRVQLDTDVPVFSMSLTPHHFHSHDEHDTFFREHLRHKGREVADACAGMLRALSAISPDAGRAGTD</sequence>
<dbReference type="EMBL" id="CABPRW010000004">
    <property type="protein sequence ID" value="VVD97777.1"/>
    <property type="molecule type" value="Genomic_DNA"/>
</dbReference>
<dbReference type="Gene3D" id="3.40.50.960">
    <property type="entry name" value="Lumazine/riboflavin synthase"/>
    <property type="match status" value="1"/>
</dbReference>
<comment type="pathway">
    <text evidence="1 7">Cofactor biosynthesis; riboflavin biosynthesis; riboflavin from 2-hydroxy-3-oxobutyl phosphate and 5-amino-6-(D-ribitylamino)uracil: step 1/2.</text>
</comment>
<keyword evidence="4 7" id="KW-0686">Riboflavin biosynthesis</keyword>
<evidence type="ECO:0000256" key="5">
    <source>
        <dbReference type="ARBA" id="ARBA00022679"/>
    </source>
</evidence>
<evidence type="ECO:0000256" key="6">
    <source>
        <dbReference type="ARBA" id="ARBA00048785"/>
    </source>
</evidence>
<evidence type="ECO:0000256" key="4">
    <source>
        <dbReference type="ARBA" id="ARBA00022619"/>
    </source>
</evidence>